<feature type="transmembrane region" description="Helical" evidence="1">
    <location>
        <begin position="728"/>
        <end position="745"/>
    </location>
</feature>
<evidence type="ECO:0000313" key="2">
    <source>
        <dbReference type="EMBL" id="SQA76407.1"/>
    </source>
</evidence>
<feature type="transmembrane region" description="Helical" evidence="1">
    <location>
        <begin position="308"/>
        <end position="327"/>
    </location>
</feature>
<dbReference type="PANTHER" id="PTHR38434">
    <property type="entry name" value="BLL2549 PROTEIN"/>
    <property type="match status" value="1"/>
</dbReference>
<feature type="transmembrane region" description="Helical" evidence="1">
    <location>
        <begin position="811"/>
        <end position="828"/>
    </location>
</feature>
<feature type="transmembrane region" description="Helical" evidence="1">
    <location>
        <begin position="205"/>
        <end position="225"/>
    </location>
</feature>
<dbReference type="Pfam" id="PF10101">
    <property type="entry name" value="DUF2339"/>
    <property type="match status" value="1"/>
</dbReference>
<dbReference type="InterPro" id="IPR019286">
    <property type="entry name" value="DUF2339_TM"/>
</dbReference>
<feature type="transmembrane region" description="Helical" evidence="1">
    <location>
        <begin position="655"/>
        <end position="674"/>
    </location>
</feature>
<feature type="transmembrane region" description="Helical" evidence="1">
    <location>
        <begin position="694"/>
        <end position="716"/>
    </location>
</feature>
<keyword evidence="1" id="KW-0472">Membrane</keyword>
<feature type="transmembrane region" description="Helical" evidence="1">
    <location>
        <begin position="625"/>
        <end position="643"/>
    </location>
</feature>
<sequence length="853" mass="98078">MLSNEVFQKNMITNKELEALMNKVDGAVDKQYDFIKEMKGIKNYLWELKATMQESTERATIAPPVIETIAEQPIVPTVVEEEKLDPTVVEEKLAPAAMEEVIEKTAEETVERVAEDPIINPQIVEEVTAEETTIAPQPIEANQPYHSRKPDFEKQVDNWFKPKKSINWERFIGENLFSKIGIGIIIIGVFIGVKYSIEHNLISPAMRLVLGYLVGAGLFVAGAMLKKKYESFSAVLVSGAMTIFYFVTFIGYSVFNFFPQSLTFILMFLFTAFTVAASLNYNKVVIALIGLVGSYAVPFLLSDNSGRVSILFAYTAIINIGVLIISFYKQWRSLYLSAFVFAWLMLLSLWANNYEYDDFAPYFTFNLVTFLTFYIAFIFQKIHQEKELKGLDVILFLFNSLLFFSMGVWYIHDYSIGNRTAIAAFTLVNALLHFGVAYYFHVKKFPSQALKYLILVLALSYATLVIPIQFKGSWITVFWSAEAALLFWFGRRKNLLVYERISYAVMVLASISLLIDWTKADYSLYYTNLNEFNNIVPFGNAMFINALLYSAAFGFMAYTHHLTQLANKEIYKLLTIILNILCVGSLYFIFFREIDILCDVRALQQTPNLTDNYSAWEALDNFKNVWKIVYSLLFVVVYTLLNIRLFKSKLLGEIQFGISILLAFIFMTLGLYTFSELRESYLDNPQLSLWFLNVRYVGIVVFAIFCYTSYLLSRFLNLKEEMQKSLEFVLHLIILWVASSELLHWTELYRSASNYKLGLTILWGSYALFLVVLGIFKRKKHLRISGIVLIGFSILKLFLYDTTHLDALRKTIVFVILGFLVLVASFFYNKYTNKIEETDKSENNETTDNNVTN</sequence>
<feature type="transmembrane region" description="Helical" evidence="1">
    <location>
        <begin position="422"/>
        <end position="442"/>
    </location>
</feature>
<feature type="transmembrane region" description="Helical" evidence="1">
    <location>
        <begin position="782"/>
        <end position="799"/>
    </location>
</feature>
<feature type="transmembrane region" description="Helical" evidence="1">
    <location>
        <begin position="359"/>
        <end position="379"/>
    </location>
</feature>
<feature type="transmembrane region" description="Helical" evidence="1">
    <location>
        <begin position="449"/>
        <end position="466"/>
    </location>
</feature>
<dbReference type="AlphaFoldDB" id="A0AAX2ID47"/>
<feature type="transmembrane region" description="Helical" evidence="1">
    <location>
        <begin position="570"/>
        <end position="590"/>
    </location>
</feature>
<comment type="caution">
    <text evidence="2">The sequence shown here is derived from an EMBL/GenBank/DDBJ whole genome shotgun (WGS) entry which is preliminary data.</text>
</comment>
<accession>A0AAX2ID47</accession>
<organism evidence="2 3">
    <name type="scientific">Capnocytophaga sputigena</name>
    <dbReference type="NCBI Taxonomy" id="1019"/>
    <lineage>
        <taxon>Bacteria</taxon>
        <taxon>Pseudomonadati</taxon>
        <taxon>Bacteroidota</taxon>
        <taxon>Flavobacteriia</taxon>
        <taxon>Flavobacteriales</taxon>
        <taxon>Flavobacteriaceae</taxon>
        <taxon>Capnocytophaga</taxon>
    </lineage>
</organism>
<dbReference type="PANTHER" id="PTHR38434:SF1">
    <property type="entry name" value="BLL2549 PROTEIN"/>
    <property type="match status" value="1"/>
</dbReference>
<feature type="transmembrane region" description="Helical" evidence="1">
    <location>
        <begin position="176"/>
        <end position="193"/>
    </location>
</feature>
<evidence type="ECO:0000256" key="1">
    <source>
        <dbReference type="SAM" id="Phobius"/>
    </source>
</evidence>
<feature type="transmembrane region" description="Helical" evidence="1">
    <location>
        <begin position="538"/>
        <end position="558"/>
    </location>
</feature>
<name>A0AAX2ID47_CAPSP</name>
<gene>
    <name evidence="2" type="ORF">NCTC11653_02332</name>
</gene>
<proteinExistence type="predicted"/>
<feature type="transmembrane region" description="Helical" evidence="1">
    <location>
        <begin position="261"/>
        <end position="279"/>
    </location>
</feature>
<feature type="transmembrane region" description="Helical" evidence="1">
    <location>
        <begin position="501"/>
        <end position="518"/>
    </location>
</feature>
<feature type="transmembrane region" description="Helical" evidence="1">
    <location>
        <begin position="472"/>
        <end position="489"/>
    </location>
</feature>
<keyword evidence="1" id="KW-1133">Transmembrane helix</keyword>
<feature type="transmembrane region" description="Helical" evidence="1">
    <location>
        <begin position="232"/>
        <end position="255"/>
    </location>
</feature>
<feature type="transmembrane region" description="Helical" evidence="1">
    <location>
        <begin position="334"/>
        <end position="353"/>
    </location>
</feature>
<feature type="transmembrane region" description="Helical" evidence="1">
    <location>
        <begin position="391"/>
        <end position="410"/>
    </location>
</feature>
<reference evidence="2 3" key="1">
    <citation type="submission" date="2018-06" db="EMBL/GenBank/DDBJ databases">
        <authorList>
            <consortium name="Pathogen Informatics"/>
            <person name="Doyle S."/>
        </authorList>
    </citation>
    <scope>NUCLEOTIDE SEQUENCE [LARGE SCALE GENOMIC DNA]</scope>
    <source>
        <strain evidence="2 3">NCTC11653</strain>
    </source>
</reference>
<dbReference type="EMBL" id="UAVP01000010">
    <property type="protein sequence ID" value="SQA76407.1"/>
    <property type="molecule type" value="Genomic_DNA"/>
</dbReference>
<dbReference type="Proteomes" id="UP000249902">
    <property type="component" value="Unassembled WGS sequence"/>
</dbReference>
<feature type="transmembrane region" description="Helical" evidence="1">
    <location>
        <begin position="284"/>
        <end position="302"/>
    </location>
</feature>
<feature type="transmembrane region" description="Helical" evidence="1">
    <location>
        <begin position="757"/>
        <end position="775"/>
    </location>
</feature>
<keyword evidence="1" id="KW-0812">Transmembrane</keyword>
<protein>
    <submittedName>
        <fullName evidence="2">Predicted membrane protein</fullName>
    </submittedName>
</protein>
<evidence type="ECO:0000313" key="3">
    <source>
        <dbReference type="Proteomes" id="UP000249902"/>
    </source>
</evidence>